<evidence type="ECO:0000256" key="3">
    <source>
        <dbReference type="SAM" id="Phobius"/>
    </source>
</evidence>
<evidence type="ECO:0000256" key="1">
    <source>
        <dbReference type="ARBA" id="ARBA00022729"/>
    </source>
</evidence>
<dbReference type="Proteomes" id="UP000255335">
    <property type="component" value="Unassembled WGS sequence"/>
</dbReference>
<dbReference type="SUPFAM" id="SSF51261">
    <property type="entry name" value="Duplicated hybrid motif"/>
    <property type="match status" value="1"/>
</dbReference>
<keyword evidence="3" id="KW-1133">Transmembrane helix</keyword>
<keyword evidence="1" id="KW-0732">Signal</keyword>
<evidence type="ECO:0000313" key="5">
    <source>
        <dbReference type="EMBL" id="STP09795.1"/>
    </source>
</evidence>
<feature type="transmembrane region" description="Helical" evidence="3">
    <location>
        <begin position="30"/>
        <end position="49"/>
    </location>
</feature>
<dbReference type="InterPro" id="IPR011055">
    <property type="entry name" value="Dup_hybrid_motif"/>
</dbReference>
<protein>
    <submittedName>
        <fullName evidence="5">ToxR-activated protein</fullName>
        <ecNumber evidence="5">3.4.24.75</ecNumber>
    </submittedName>
</protein>
<name>A0A377JRX2_9HELI</name>
<dbReference type="CDD" id="cd12797">
    <property type="entry name" value="M23_peptidase"/>
    <property type="match status" value="1"/>
</dbReference>
<feature type="domain" description="M23ase beta-sheet core" evidence="4">
    <location>
        <begin position="169"/>
        <end position="264"/>
    </location>
</feature>
<feature type="coiled-coil region" evidence="2">
    <location>
        <begin position="63"/>
        <end position="97"/>
    </location>
</feature>
<keyword evidence="3" id="KW-0812">Transmembrane</keyword>
<dbReference type="Gene3D" id="2.70.70.10">
    <property type="entry name" value="Glucose Permease (Domain IIA)"/>
    <property type="match status" value="1"/>
</dbReference>
<proteinExistence type="predicted"/>
<evidence type="ECO:0000259" key="4">
    <source>
        <dbReference type="Pfam" id="PF01551"/>
    </source>
</evidence>
<dbReference type="EMBL" id="UGHZ01000001">
    <property type="protein sequence ID" value="STP09795.1"/>
    <property type="molecule type" value="Genomic_DNA"/>
</dbReference>
<reference evidence="5 6" key="1">
    <citation type="submission" date="2018-06" db="EMBL/GenBank/DDBJ databases">
        <authorList>
            <consortium name="Pathogen Informatics"/>
            <person name="Doyle S."/>
        </authorList>
    </citation>
    <scope>NUCLEOTIDE SEQUENCE [LARGE SCALE GENOMIC DNA]</scope>
    <source>
        <strain evidence="5 6">NCTC12221</strain>
    </source>
</reference>
<dbReference type="EC" id="3.4.24.75" evidence="5"/>
<sequence length="299" mass="33697">MKAQKSRLVLMITDQNGSRYFNVSSIFKQVALYAIVFVITLMAFGVISIKTFSAEIKKMAILNENIAKRYEKMLAKNEALNIKIEQRMEEITEVDNRVGDLESIIGVSTEVPEGEQNNLEHRIDAASLSGTQKAFVMKFVPNGYPMEHYNRISADYGYRVHPLFFTRHLHTGVDFATAIGTPVYATADGVVNAASFSTGGYGYLVKIDHSLGFMTYYAHLNKIVVQKGMFVKRGQLIAYSGNTGQSTGPHLHYEIRFLGNVIDPKNFMEWKMSNFDSIFEKERSVAWQSLLATINSLME</sequence>
<dbReference type="AlphaFoldDB" id="A0A377JRX2"/>
<gene>
    <name evidence="5" type="ORF">NCTC12221_01243</name>
</gene>
<accession>A0A377JRX2</accession>
<dbReference type="Pfam" id="PF01551">
    <property type="entry name" value="Peptidase_M23"/>
    <property type="match status" value="1"/>
</dbReference>
<dbReference type="GO" id="GO:0004222">
    <property type="term" value="F:metalloendopeptidase activity"/>
    <property type="evidence" value="ECO:0007669"/>
    <property type="project" value="TreeGrafter"/>
</dbReference>
<evidence type="ECO:0000256" key="2">
    <source>
        <dbReference type="SAM" id="Coils"/>
    </source>
</evidence>
<evidence type="ECO:0000313" key="6">
    <source>
        <dbReference type="Proteomes" id="UP000255335"/>
    </source>
</evidence>
<keyword evidence="3" id="KW-0472">Membrane</keyword>
<dbReference type="PANTHER" id="PTHR21666">
    <property type="entry name" value="PEPTIDASE-RELATED"/>
    <property type="match status" value="1"/>
</dbReference>
<dbReference type="PANTHER" id="PTHR21666:SF289">
    <property type="entry name" value="L-ALA--D-GLU ENDOPEPTIDASE"/>
    <property type="match status" value="1"/>
</dbReference>
<keyword evidence="2" id="KW-0175">Coiled coil</keyword>
<dbReference type="FunFam" id="2.70.70.10:FF:000006">
    <property type="entry name" value="M23 family peptidase"/>
    <property type="match status" value="1"/>
</dbReference>
<organism evidence="5 6">
    <name type="scientific">Helicobacter cinaedi</name>
    <dbReference type="NCBI Taxonomy" id="213"/>
    <lineage>
        <taxon>Bacteria</taxon>
        <taxon>Pseudomonadati</taxon>
        <taxon>Campylobacterota</taxon>
        <taxon>Epsilonproteobacteria</taxon>
        <taxon>Campylobacterales</taxon>
        <taxon>Helicobacteraceae</taxon>
        <taxon>Helicobacter</taxon>
    </lineage>
</organism>
<dbReference type="InterPro" id="IPR016047">
    <property type="entry name" value="M23ase_b-sheet_dom"/>
</dbReference>
<keyword evidence="5" id="KW-0378">Hydrolase</keyword>
<dbReference type="InterPro" id="IPR050570">
    <property type="entry name" value="Cell_wall_metabolism_enzyme"/>
</dbReference>
<dbReference type="RefSeq" id="WP_034587024.1">
    <property type="nucleotide sequence ID" value="NZ_UGHZ01000001.1"/>
</dbReference>